<keyword evidence="2" id="KW-1185">Reference proteome</keyword>
<sequence>MRPPPRSLEEYLYRKLMDSPGFNNWVRKIHAKINQIPYQEFPNEGRVRNLNAFDYKPTTWHKVNAFRIIWFDEIKRSNASIKATHVGPSSRAFVLSRSPDPNDSKYLLLYQYVIPEWSIIPSVQMNPYLD</sequence>
<evidence type="ECO:0000313" key="1">
    <source>
        <dbReference type="EMBL" id="KAG7662487.1"/>
    </source>
</evidence>
<accession>A0A8J5QGA0</accession>
<comment type="caution">
    <text evidence="1">The sequence shown here is derived from an EMBL/GenBank/DDBJ whole genome shotgun (WGS) entry which is preliminary data.</text>
</comment>
<dbReference type="EMBL" id="JAGSYN010000178">
    <property type="protein sequence ID" value="KAG7662487.1"/>
    <property type="molecule type" value="Genomic_DNA"/>
</dbReference>
<reference evidence="1 2" key="1">
    <citation type="journal article" date="2021" name="DNA Res.">
        <title>Genome analysis of Candida subhashii reveals its hybrid nature and dual mitochondrial genome conformations.</title>
        <authorList>
            <person name="Mixao V."/>
            <person name="Hegedusova E."/>
            <person name="Saus E."/>
            <person name="Pryszcz L.P."/>
            <person name="Cillingova A."/>
            <person name="Nosek J."/>
            <person name="Gabaldon T."/>
        </authorList>
    </citation>
    <scope>NUCLEOTIDE SEQUENCE [LARGE SCALE GENOMIC DNA]</scope>
    <source>
        <strain evidence="1 2">CBS 10753</strain>
    </source>
</reference>
<name>A0A8J5QGA0_9ASCO</name>
<evidence type="ECO:0000313" key="2">
    <source>
        <dbReference type="Proteomes" id="UP000694255"/>
    </source>
</evidence>
<organism evidence="1 2">
    <name type="scientific">[Candida] subhashii</name>
    <dbReference type="NCBI Taxonomy" id="561895"/>
    <lineage>
        <taxon>Eukaryota</taxon>
        <taxon>Fungi</taxon>
        <taxon>Dikarya</taxon>
        <taxon>Ascomycota</taxon>
        <taxon>Saccharomycotina</taxon>
        <taxon>Pichiomycetes</taxon>
        <taxon>Debaryomycetaceae</taxon>
        <taxon>Spathaspora</taxon>
    </lineage>
</organism>
<dbReference type="OrthoDB" id="4138121at2759"/>
<dbReference type="AlphaFoldDB" id="A0A8J5QGA0"/>
<dbReference type="RefSeq" id="XP_049262720.1">
    <property type="nucleotide sequence ID" value="XM_049407933.1"/>
</dbReference>
<dbReference type="Proteomes" id="UP000694255">
    <property type="component" value="Unassembled WGS sequence"/>
</dbReference>
<protein>
    <submittedName>
        <fullName evidence="1">Uncharacterized protein</fullName>
    </submittedName>
</protein>
<gene>
    <name evidence="1" type="ORF">J8A68_004018</name>
</gene>
<dbReference type="InterPro" id="IPR020301">
    <property type="entry name" value="Mrx7"/>
</dbReference>
<dbReference type="Pfam" id="PF10906">
    <property type="entry name" value="Mrx7"/>
    <property type="match status" value="1"/>
</dbReference>
<dbReference type="GeneID" id="73470818"/>
<proteinExistence type="predicted"/>